<dbReference type="PANTHER" id="PTHR43479:SF11">
    <property type="entry name" value="ACREF_ENVCD OPERON REPRESSOR-RELATED"/>
    <property type="match status" value="1"/>
</dbReference>
<dbReference type="STRING" id="1544798.LH29_11205"/>
<dbReference type="Gene3D" id="1.10.357.10">
    <property type="entry name" value="Tetracycline Repressor, domain 2"/>
    <property type="match status" value="1"/>
</dbReference>
<comment type="caution">
    <text evidence="4">The sequence shown here is derived from an EMBL/GenBank/DDBJ whole genome shotgun (WGS) entry which is preliminary data.</text>
</comment>
<evidence type="ECO:0000259" key="3">
    <source>
        <dbReference type="PROSITE" id="PS50977"/>
    </source>
</evidence>
<dbReference type="RefSeq" id="WP_045029464.1">
    <property type="nucleotide sequence ID" value="NZ_JRHC01000002.1"/>
</dbReference>
<dbReference type="PANTHER" id="PTHR43479">
    <property type="entry name" value="ACREF/ENVCD OPERON REPRESSOR-RELATED"/>
    <property type="match status" value="1"/>
</dbReference>
<feature type="DNA-binding region" description="H-T-H motif" evidence="2">
    <location>
        <begin position="29"/>
        <end position="48"/>
    </location>
</feature>
<dbReference type="PRINTS" id="PR00455">
    <property type="entry name" value="HTHTETR"/>
</dbReference>
<dbReference type="CDD" id="cd00093">
    <property type="entry name" value="HTH_XRE"/>
    <property type="match status" value="1"/>
</dbReference>
<keyword evidence="1 2" id="KW-0238">DNA-binding</keyword>
<dbReference type="Pfam" id="PF08359">
    <property type="entry name" value="TetR_C_4"/>
    <property type="match status" value="1"/>
</dbReference>
<dbReference type="Pfam" id="PF00440">
    <property type="entry name" value="TetR_N"/>
    <property type="match status" value="1"/>
</dbReference>
<dbReference type="InterPro" id="IPR050624">
    <property type="entry name" value="HTH-type_Tx_Regulator"/>
</dbReference>
<accession>A0A0D8J9I2</accession>
<dbReference type="GO" id="GO:0003677">
    <property type="term" value="F:DNA binding"/>
    <property type="evidence" value="ECO:0007669"/>
    <property type="project" value="UniProtKB-UniRule"/>
</dbReference>
<proteinExistence type="predicted"/>
<evidence type="ECO:0000256" key="2">
    <source>
        <dbReference type="PROSITE-ProRule" id="PRU00335"/>
    </source>
</evidence>
<gene>
    <name evidence="4" type="ORF">LH29_11205</name>
</gene>
<name>A0A0D8J9I2_9BACT</name>
<dbReference type="InterPro" id="IPR013570">
    <property type="entry name" value="Tscrpt_reg_YsiA_C"/>
</dbReference>
<sequence>MSQQLSDRQQQIIDVSLELISENGIQGLTIKNLAKKIGFSESAIYRHYENKIEILVAILNYFKENTERIFVTELKSDEDTITKIQNLFINQFRIFTKSPSFLAVIFSEELFRNETILSERVAEIMNNNLDTLTQIIRIGQNKGELRNDIEASHLALVVMGALRLFVKKWQISNHSFDLRKEGLKITQSISVIIKN</sequence>
<reference evidence="4 5" key="1">
    <citation type="submission" date="2014-09" db="EMBL/GenBank/DDBJ databases">
        <title>Draft Genome Sequence of Draconibacterium sp. JN14CK-3.</title>
        <authorList>
            <person name="Dong C."/>
            <person name="Lai Q."/>
            <person name="Shao Z."/>
        </authorList>
    </citation>
    <scope>NUCLEOTIDE SEQUENCE [LARGE SCALE GENOMIC DNA]</scope>
    <source>
        <strain evidence="4 5">JN14CK-3</strain>
    </source>
</reference>
<feature type="domain" description="HTH tetR-type" evidence="3">
    <location>
        <begin position="6"/>
        <end position="66"/>
    </location>
</feature>
<dbReference type="AlphaFoldDB" id="A0A0D8J9I2"/>
<dbReference type="PROSITE" id="PS50977">
    <property type="entry name" value="HTH_TETR_2"/>
    <property type="match status" value="1"/>
</dbReference>
<evidence type="ECO:0000313" key="5">
    <source>
        <dbReference type="Proteomes" id="UP000032544"/>
    </source>
</evidence>
<evidence type="ECO:0000256" key="1">
    <source>
        <dbReference type="ARBA" id="ARBA00023125"/>
    </source>
</evidence>
<dbReference type="InterPro" id="IPR036271">
    <property type="entry name" value="Tet_transcr_reg_TetR-rel_C_sf"/>
</dbReference>
<dbReference type="SUPFAM" id="SSF46689">
    <property type="entry name" value="Homeodomain-like"/>
    <property type="match status" value="1"/>
</dbReference>
<dbReference type="Proteomes" id="UP000032544">
    <property type="component" value="Unassembled WGS sequence"/>
</dbReference>
<dbReference type="EMBL" id="JRHC01000002">
    <property type="protein sequence ID" value="KJF43665.1"/>
    <property type="molecule type" value="Genomic_DNA"/>
</dbReference>
<organism evidence="4 5">
    <name type="scientific">Draconibacterium sediminis</name>
    <dbReference type="NCBI Taxonomy" id="1544798"/>
    <lineage>
        <taxon>Bacteria</taxon>
        <taxon>Pseudomonadati</taxon>
        <taxon>Bacteroidota</taxon>
        <taxon>Bacteroidia</taxon>
        <taxon>Marinilabiliales</taxon>
        <taxon>Prolixibacteraceae</taxon>
        <taxon>Draconibacterium</taxon>
    </lineage>
</organism>
<dbReference type="SUPFAM" id="SSF48498">
    <property type="entry name" value="Tetracyclin repressor-like, C-terminal domain"/>
    <property type="match status" value="1"/>
</dbReference>
<dbReference type="InterPro" id="IPR001647">
    <property type="entry name" value="HTH_TetR"/>
</dbReference>
<evidence type="ECO:0000313" key="4">
    <source>
        <dbReference type="EMBL" id="KJF43665.1"/>
    </source>
</evidence>
<protein>
    <recommendedName>
        <fullName evidence="3">HTH tetR-type domain-containing protein</fullName>
    </recommendedName>
</protein>
<dbReference type="InterPro" id="IPR009057">
    <property type="entry name" value="Homeodomain-like_sf"/>
</dbReference>
<dbReference type="InterPro" id="IPR001387">
    <property type="entry name" value="Cro/C1-type_HTH"/>
</dbReference>
<keyword evidence="5" id="KW-1185">Reference proteome</keyword>
<dbReference type="OrthoDB" id="6430772at2"/>